<evidence type="ECO:0000256" key="1">
    <source>
        <dbReference type="ARBA" id="ARBA00007992"/>
    </source>
</evidence>
<dbReference type="Proteomes" id="UP000053342">
    <property type="component" value="Unassembled WGS sequence"/>
</dbReference>
<dbReference type="PRINTS" id="PR00420">
    <property type="entry name" value="RNGMNOXGNASE"/>
</dbReference>
<evidence type="ECO:0000256" key="6">
    <source>
        <dbReference type="SAM" id="MobiDB-lite"/>
    </source>
</evidence>
<evidence type="ECO:0000259" key="7">
    <source>
        <dbReference type="Pfam" id="PF01494"/>
    </source>
</evidence>
<dbReference type="InterPro" id="IPR050493">
    <property type="entry name" value="FAD-dep_Monooxygenase_BioMet"/>
</dbReference>
<dbReference type="SUPFAM" id="SSF51905">
    <property type="entry name" value="FAD/NAD(P)-binding domain"/>
    <property type="match status" value="1"/>
</dbReference>
<evidence type="ECO:0000256" key="2">
    <source>
        <dbReference type="ARBA" id="ARBA00022630"/>
    </source>
</evidence>
<dbReference type="SUPFAM" id="SSF54373">
    <property type="entry name" value="FAD-linked reductases, C-terminal domain"/>
    <property type="match status" value="1"/>
</dbReference>
<dbReference type="PANTHER" id="PTHR13789">
    <property type="entry name" value="MONOOXYGENASE"/>
    <property type="match status" value="1"/>
</dbReference>
<dbReference type="EMBL" id="KN847338">
    <property type="protein sequence ID" value="KIW40616.1"/>
    <property type="molecule type" value="Genomic_DNA"/>
</dbReference>
<dbReference type="HOGENOM" id="CLU_009665_19_3_1"/>
<evidence type="ECO:0000256" key="5">
    <source>
        <dbReference type="ARBA" id="ARBA00023033"/>
    </source>
</evidence>
<keyword evidence="5" id="KW-0503">Monooxygenase</keyword>
<dbReference type="VEuPathDB" id="FungiDB:PV06_07798"/>
<dbReference type="InterPro" id="IPR036188">
    <property type="entry name" value="FAD/NAD-bd_sf"/>
</dbReference>
<gene>
    <name evidence="8" type="ORF">PV06_07798</name>
</gene>
<dbReference type="AlphaFoldDB" id="A0A0D2AKP4"/>
<dbReference type="Pfam" id="PF01494">
    <property type="entry name" value="FAD_binding_3"/>
    <property type="match status" value="1"/>
</dbReference>
<sequence length="438" mass="48204">MEIIIVGAGIAGLALAGLLGRSGHKVTVLEAAPAISEVGAGLTCSPNLTRLLSRWGHDAEIRKHIDVLSQISLRRWEKGEFLGAAPLMPRVEELHGAPQYVAHRADIHKVLLEDAATVSELRVNSMVTAVDFFAPSVTLSDGITLRADLIVGADGMKSTCRRLIYDYLGMVDKATPTGDAAYRACIPLDEINDPELREFVTERVATRWMGGGRHVQAYPIRHGQLYNMVLCHPDTDISEESWTAKASKQRVLENFADWDTGRLQKLLDLIPEDNVLEWRLCQHDPLPTWILGKLVLLGDACHPMLPYNAQGAAQAVEDVAVLHLAIDRVKKPNDLPALLKAYELARKSRSEFIMLQSGVTGKALHLHDGPEQQARDQKFGSVSQGGDNPDLLGDAATQTFLWDHDPEQHFLDNIEALLQSAHSQLTSNHVVERPNGKL</sequence>
<comment type="similarity">
    <text evidence="1">Belongs to the paxM FAD-dependent monooxygenase family.</text>
</comment>
<evidence type="ECO:0000256" key="4">
    <source>
        <dbReference type="ARBA" id="ARBA00023002"/>
    </source>
</evidence>
<dbReference type="GO" id="GO:0004497">
    <property type="term" value="F:monooxygenase activity"/>
    <property type="evidence" value="ECO:0007669"/>
    <property type="project" value="UniProtKB-KW"/>
</dbReference>
<dbReference type="OrthoDB" id="16820at2759"/>
<feature type="compositionally biased region" description="Basic and acidic residues" evidence="6">
    <location>
        <begin position="369"/>
        <end position="378"/>
    </location>
</feature>
<dbReference type="STRING" id="215243.A0A0D2AKP4"/>
<proteinExistence type="inferred from homology"/>
<protein>
    <recommendedName>
        <fullName evidence="7">FAD-binding domain-containing protein</fullName>
    </recommendedName>
</protein>
<feature type="region of interest" description="Disordered" evidence="6">
    <location>
        <begin position="369"/>
        <end position="394"/>
    </location>
</feature>
<keyword evidence="9" id="KW-1185">Reference proteome</keyword>
<dbReference type="RefSeq" id="XP_016260832.1">
    <property type="nucleotide sequence ID" value="XM_016409078.1"/>
</dbReference>
<accession>A0A0D2AKP4</accession>
<feature type="domain" description="FAD-binding" evidence="7">
    <location>
        <begin position="2"/>
        <end position="351"/>
    </location>
</feature>
<dbReference type="PANTHER" id="PTHR13789:SF307">
    <property type="entry name" value="HYDROXYLASE, PUTATIVE (AFU_ORTHOLOGUE AFUA_2G04330)-RELATED"/>
    <property type="match status" value="1"/>
</dbReference>
<keyword evidence="4" id="KW-0560">Oxidoreductase</keyword>
<evidence type="ECO:0000313" key="8">
    <source>
        <dbReference type="EMBL" id="KIW40616.1"/>
    </source>
</evidence>
<evidence type="ECO:0000256" key="3">
    <source>
        <dbReference type="ARBA" id="ARBA00022827"/>
    </source>
</evidence>
<reference evidence="8 9" key="1">
    <citation type="submission" date="2015-01" db="EMBL/GenBank/DDBJ databases">
        <title>The Genome Sequence of Exophiala oligosperma CBS72588.</title>
        <authorList>
            <consortium name="The Broad Institute Genomics Platform"/>
            <person name="Cuomo C."/>
            <person name="de Hoog S."/>
            <person name="Gorbushina A."/>
            <person name="Stielow B."/>
            <person name="Teixiera M."/>
            <person name="Abouelleil A."/>
            <person name="Chapman S.B."/>
            <person name="Priest M."/>
            <person name="Young S.K."/>
            <person name="Wortman J."/>
            <person name="Nusbaum C."/>
            <person name="Birren B."/>
        </authorList>
    </citation>
    <scope>NUCLEOTIDE SEQUENCE [LARGE SCALE GENOMIC DNA]</scope>
    <source>
        <strain evidence="8 9">CBS 72588</strain>
    </source>
</reference>
<dbReference type="GO" id="GO:0071949">
    <property type="term" value="F:FAD binding"/>
    <property type="evidence" value="ECO:0007669"/>
    <property type="project" value="InterPro"/>
</dbReference>
<keyword evidence="3" id="KW-0274">FAD</keyword>
<dbReference type="GeneID" id="27359872"/>
<organism evidence="8 9">
    <name type="scientific">Exophiala oligosperma</name>
    <dbReference type="NCBI Taxonomy" id="215243"/>
    <lineage>
        <taxon>Eukaryota</taxon>
        <taxon>Fungi</taxon>
        <taxon>Dikarya</taxon>
        <taxon>Ascomycota</taxon>
        <taxon>Pezizomycotina</taxon>
        <taxon>Eurotiomycetes</taxon>
        <taxon>Chaetothyriomycetidae</taxon>
        <taxon>Chaetothyriales</taxon>
        <taxon>Herpotrichiellaceae</taxon>
        <taxon>Exophiala</taxon>
    </lineage>
</organism>
<dbReference type="InterPro" id="IPR002938">
    <property type="entry name" value="FAD-bd"/>
</dbReference>
<evidence type="ECO:0000313" key="9">
    <source>
        <dbReference type="Proteomes" id="UP000053342"/>
    </source>
</evidence>
<name>A0A0D2AKP4_9EURO</name>
<dbReference type="Gene3D" id="3.50.50.60">
    <property type="entry name" value="FAD/NAD(P)-binding domain"/>
    <property type="match status" value="1"/>
</dbReference>
<keyword evidence="2" id="KW-0285">Flavoprotein</keyword>